<evidence type="ECO:0000313" key="4">
    <source>
        <dbReference type="Proteomes" id="UP000092444"/>
    </source>
</evidence>
<feature type="compositionally biased region" description="Low complexity" evidence="1">
    <location>
        <begin position="329"/>
        <end position="344"/>
    </location>
</feature>
<keyword evidence="2" id="KW-0472">Membrane</keyword>
<feature type="region of interest" description="Disordered" evidence="1">
    <location>
        <begin position="326"/>
        <end position="345"/>
    </location>
</feature>
<sequence length="428" mass="50113">MTNHLVENINKLVELLLGAVVSLVFRSAFYIAFQVAIFTFALFLVFGIAYIIYNGPERLESVKMEVILPPSSKFVPKMLREKQKKDEKSINTMASDTPTISKRHAPDIDLKKVDAQEMKKDVSHKILKKEAQQIKESPASKLPKPVVEQKRDDVQSEVLALLEREAQQLKEPSIPKGHESGTELNRADRENMGKEQLLAMMEREAEQLIGPTASGQPSPEPTPDHKRKRDVEKEIKGEEELSTIYTPASERFSPGPVSDSKHKEDYEQEVQREEELSTLLEREAQQLFQQSAIERLSSTPEYRRVYEEEVENDNWIRRLEREVQESDELTTTTTTEDMTSTQSEPYRFDEEEEEIWLDDDEEWRAMLEREQSELRRERYIEQYPFPRPKDHIPRREDEYDHDYDNDAFDTDEELATMLEREAHLIIRR</sequence>
<keyword evidence="4" id="KW-1185">Reference proteome</keyword>
<dbReference type="VEuPathDB" id="VectorBase:GMOY011556"/>
<feature type="compositionally biased region" description="Basic and acidic residues" evidence="1">
    <location>
        <begin position="176"/>
        <end position="193"/>
    </location>
</feature>
<accession>A0A1B0GE31</accession>
<feature type="compositionally biased region" description="Basic and acidic residues" evidence="1">
    <location>
        <begin position="229"/>
        <end position="239"/>
    </location>
</feature>
<evidence type="ECO:0000313" key="3">
    <source>
        <dbReference type="EnsemblMetazoa" id="GMOY011556-PA"/>
    </source>
</evidence>
<name>A0A1B0GE31_GLOMM</name>
<feature type="region of interest" description="Disordered" evidence="1">
    <location>
        <begin position="165"/>
        <end position="274"/>
    </location>
</feature>
<feature type="compositionally biased region" description="Basic and acidic residues" evidence="1">
    <location>
        <begin position="259"/>
        <end position="274"/>
    </location>
</feature>
<evidence type="ECO:0000256" key="1">
    <source>
        <dbReference type="SAM" id="MobiDB-lite"/>
    </source>
</evidence>
<dbReference type="Proteomes" id="UP000092444">
    <property type="component" value="Unassembled WGS sequence"/>
</dbReference>
<evidence type="ECO:0000256" key="2">
    <source>
        <dbReference type="SAM" id="Phobius"/>
    </source>
</evidence>
<dbReference type="AlphaFoldDB" id="A0A1B0GE31"/>
<keyword evidence="2" id="KW-0812">Transmembrane</keyword>
<dbReference type="EnsemblMetazoa" id="GMOY011556-RA">
    <property type="protein sequence ID" value="GMOY011556-PA"/>
    <property type="gene ID" value="GMOY011556"/>
</dbReference>
<dbReference type="EMBL" id="CCAG010012086">
    <property type="status" value="NOT_ANNOTATED_CDS"/>
    <property type="molecule type" value="Genomic_DNA"/>
</dbReference>
<protein>
    <submittedName>
        <fullName evidence="3">Uncharacterized protein</fullName>
    </submittedName>
</protein>
<proteinExistence type="predicted"/>
<organism evidence="3 4">
    <name type="scientific">Glossina morsitans morsitans</name>
    <name type="common">Savannah tsetse fly</name>
    <dbReference type="NCBI Taxonomy" id="37546"/>
    <lineage>
        <taxon>Eukaryota</taxon>
        <taxon>Metazoa</taxon>
        <taxon>Ecdysozoa</taxon>
        <taxon>Arthropoda</taxon>
        <taxon>Hexapoda</taxon>
        <taxon>Insecta</taxon>
        <taxon>Pterygota</taxon>
        <taxon>Neoptera</taxon>
        <taxon>Endopterygota</taxon>
        <taxon>Diptera</taxon>
        <taxon>Brachycera</taxon>
        <taxon>Muscomorpha</taxon>
        <taxon>Hippoboscoidea</taxon>
        <taxon>Glossinidae</taxon>
        <taxon>Glossina</taxon>
    </lineage>
</organism>
<feature type="transmembrane region" description="Helical" evidence="2">
    <location>
        <begin position="35"/>
        <end position="53"/>
    </location>
</feature>
<keyword evidence="2" id="KW-1133">Transmembrane helix</keyword>
<feature type="region of interest" description="Disordered" evidence="1">
    <location>
        <begin position="130"/>
        <end position="151"/>
    </location>
</feature>
<reference evidence="3" key="1">
    <citation type="submission" date="2020-05" db="UniProtKB">
        <authorList>
            <consortium name="EnsemblMetazoa"/>
        </authorList>
    </citation>
    <scope>IDENTIFICATION</scope>
    <source>
        <strain evidence="3">Yale</strain>
    </source>
</reference>